<dbReference type="Proteomes" id="UP001221413">
    <property type="component" value="Unassembled WGS sequence"/>
</dbReference>
<name>A0AAD6J4E3_DREDA</name>
<protein>
    <submittedName>
        <fullName evidence="2">Uncharacterized protein</fullName>
    </submittedName>
</protein>
<feature type="compositionally biased region" description="Basic and acidic residues" evidence="1">
    <location>
        <begin position="43"/>
        <end position="55"/>
    </location>
</feature>
<feature type="compositionally biased region" description="Polar residues" evidence="1">
    <location>
        <begin position="435"/>
        <end position="450"/>
    </location>
</feature>
<feature type="region of interest" description="Disordered" evidence="1">
    <location>
        <begin position="1"/>
        <end position="77"/>
    </location>
</feature>
<organism evidence="2 3">
    <name type="scientific">Drechslerella dactyloides</name>
    <name type="common">Nematode-trapping fungus</name>
    <name type="synonym">Arthrobotrys dactyloides</name>
    <dbReference type="NCBI Taxonomy" id="74499"/>
    <lineage>
        <taxon>Eukaryota</taxon>
        <taxon>Fungi</taxon>
        <taxon>Dikarya</taxon>
        <taxon>Ascomycota</taxon>
        <taxon>Pezizomycotina</taxon>
        <taxon>Orbiliomycetes</taxon>
        <taxon>Orbiliales</taxon>
        <taxon>Orbiliaceae</taxon>
        <taxon>Drechslerella</taxon>
    </lineage>
</organism>
<dbReference type="AlphaFoldDB" id="A0AAD6J4E3"/>
<feature type="compositionally biased region" description="Low complexity" evidence="1">
    <location>
        <begin position="208"/>
        <end position="217"/>
    </location>
</feature>
<evidence type="ECO:0000256" key="1">
    <source>
        <dbReference type="SAM" id="MobiDB-lite"/>
    </source>
</evidence>
<feature type="region of interest" description="Disordered" evidence="1">
    <location>
        <begin position="192"/>
        <end position="269"/>
    </location>
</feature>
<evidence type="ECO:0000313" key="2">
    <source>
        <dbReference type="EMBL" id="KAJ6264258.1"/>
    </source>
</evidence>
<feature type="compositionally biased region" description="Acidic residues" evidence="1">
    <location>
        <begin position="234"/>
        <end position="244"/>
    </location>
</feature>
<keyword evidence="3" id="KW-1185">Reference proteome</keyword>
<feature type="region of interest" description="Disordered" evidence="1">
    <location>
        <begin position="435"/>
        <end position="489"/>
    </location>
</feature>
<feature type="compositionally biased region" description="Low complexity" evidence="1">
    <location>
        <begin position="56"/>
        <end position="65"/>
    </location>
</feature>
<evidence type="ECO:0000313" key="3">
    <source>
        <dbReference type="Proteomes" id="UP001221413"/>
    </source>
</evidence>
<feature type="compositionally biased region" description="Low complexity" evidence="1">
    <location>
        <begin position="1"/>
        <end position="19"/>
    </location>
</feature>
<accession>A0AAD6J4E3</accession>
<gene>
    <name evidence="2" type="ORF">Dda_0402</name>
</gene>
<dbReference type="EMBL" id="JAQGDS010000001">
    <property type="protein sequence ID" value="KAJ6264258.1"/>
    <property type="molecule type" value="Genomic_DNA"/>
</dbReference>
<reference evidence="2" key="1">
    <citation type="submission" date="2023-01" db="EMBL/GenBank/DDBJ databases">
        <title>The chitinases involved in constricting ring structure development in the nematode-trapping fungus Drechslerella dactyloides.</title>
        <authorList>
            <person name="Wang R."/>
            <person name="Zhang L."/>
            <person name="Tang P."/>
            <person name="Li S."/>
            <person name="Liang L."/>
        </authorList>
    </citation>
    <scope>NUCLEOTIDE SEQUENCE</scope>
    <source>
        <strain evidence="2">YMF1.00031</strain>
    </source>
</reference>
<proteinExistence type="predicted"/>
<sequence>MHPPQTTTRPPRSPPRSGLHPPPPRIIATSSPSTASPASRHRYGSDVRYSDDSYSRRSYYSDPDSVGTYSTSPTASYDDDEIIAEERRAAAAYAYHHHNAPLPEPKYQAKPSSPPLFAHLFPSTRRLTIKHDDSSDGNMNLSIDTNMSHSSEPPRWITLFHMKMNNLKNRDMILRRYGRECGREVVNFRRKYSKPASSRPKLERSRSKLMSSLMGKSSEPKDRSITRQDSGYESADDDDDEDLSDVERKDNHHNTTAAPADQSVHSGIPTNTTLLEFSNYAHVDLKRRGSKGSKRYEFEYWGKAYAWKRKITVYGQEESCSYYLVNVATNNIIAHIRPDNLSPSEVAEEQAKGGFVPPSTMWLCEDTDNSAVNSCDVADVVVATGVYALIDDSIKRKFSRRKKVVQLVLPTMRGNTVKMNMEYVGPKRLIDQVFNRPSSSPRKNSATGASLNRPANPVRTASSFPTTGALAAERAISRPTALRAASTRV</sequence>
<comment type="caution">
    <text evidence="2">The sequence shown here is derived from an EMBL/GenBank/DDBJ whole genome shotgun (WGS) entry which is preliminary data.</text>
</comment>
<feature type="compositionally biased region" description="Low complexity" evidence="1">
    <location>
        <begin position="28"/>
        <end position="38"/>
    </location>
</feature>